<dbReference type="PANTHER" id="PTHR37089">
    <property type="entry name" value="PROTEIN U-RELATED"/>
    <property type="match status" value="1"/>
</dbReference>
<dbReference type="InterPro" id="IPR053167">
    <property type="entry name" value="Spore_coat_component"/>
</dbReference>
<dbReference type="RefSeq" id="WP_126023789.1">
    <property type="nucleotide sequence ID" value="NZ_JACIFZ010000005.1"/>
</dbReference>
<dbReference type="EMBL" id="JACIFZ010000005">
    <property type="protein sequence ID" value="MBB4223851.1"/>
    <property type="molecule type" value="Genomic_DNA"/>
</dbReference>
<dbReference type="Proteomes" id="UP000281118">
    <property type="component" value="Unassembled WGS sequence"/>
</dbReference>
<feature type="chain" id="PRO_5033808392" evidence="1">
    <location>
        <begin position="20"/>
        <end position="171"/>
    </location>
</feature>
<evidence type="ECO:0000256" key="1">
    <source>
        <dbReference type="SAM" id="SignalP"/>
    </source>
</evidence>
<evidence type="ECO:0000313" key="3">
    <source>
        <dbReference type="EMBL" id="MBB4223851.1"/>
    </source>
</evidence>
<keyword evidence="1" id="KW-0732">Signal</keyword>
<reference evidence="3 6" key="2">
    <citation type="submission" date="2020-08" db="EMBL/GenBank/DDBJ databases">
        <title>Genomic Encyclopedia of Type Strains, Phase IV (KMG-V): Genome sequencing to study the core and pangenomes of soil and plant-associated prokaryotes.</title>
        <authorList>
            <person name="Whitman W."/>
        </authorList>
    </citation>
    <scope>NUCLEOTIDE SEQUENCE [LARGE SCALE GENOMIC DNA]</scope>
    <source>
        <strain evidence="3 6">34/80</strain>
    </source>
</reference>
<accession>A0A3S0ZGW7</accession>
<evidence type="ECO:0000313" key="6">
    <source>
        <dbReference type="Proteomes" id="UP000524450"/>
    </source>
</evidence>
<reference evidence="4 5" key="1">
    <citation type="submission" date="2018-12" db="EMBL/GenBank/DDBJ databases">
        <title>The genome sequences of Variovorax guangxiensis DSM 27352.</title>
        <authorList>
            <person name="Gao J."/>
            <person name="Sun J."/>
        </authorList>
    </citation>
    <scope>NUCLEOTIDE SEQUENCE [LARGE SCALE GENOMIC DNA]</scope>
    <source>
        <strain evidence="4 5">DSM 27352</strain>
    </source>
</reference>
<evidence type="ECO:0000259" key="2">
    <source>
        <dbReference type="Pfam" id="PF05229"/>
    </source>
</evidence>
<feature type="signal peptide" evidence="1">
    <location>
        <begin position="1"/>
        <end position="19"/>
    </location>
</feature>
<keyword evidence="3" id="KW-0167">Capsid protein</keyword>
<dbReference type="AlphaFoldDB" id="A0A3S0ZGW7"/>
<name>A0A3S0ZGW7_9BURK</name>
<gene>
    <name evidence="4" type="ORF">EJP67_21805</name>
    <name evidence="3" type="ORF">GGD71_004637</name>
</gene>
<dbReference type="SMART" id="SM00972">
    <property type="entry name" value="SCPU"/>
    <property type="match status" value="1"/>
</dbReference>
<feature type="domain" description="Spore coat protein U/FanG" evidence="2">
    <location>
        <begin position="26"/>
        <end position="167"/>
    </location>
</feature>
<keyword evidence="3" id="KW-0946">Virion</keyword>
<dbReference type="OrthoDB" id="6505076at2"/>
<comment type="caution">
    <text evidence="4">The sequence shown here is derived from an EMBL/GenBank/DDBJ whole genome shotgun (WGS) entry which is preliminary data.</text>
</comment>
<dbReference type="Proteomes" id="UP000524450">
    <property type="component" value="Unassembled WGS sequence"/>
</dbReference>
<sequence length="171" mass="16628">MKKPSLIVAAVLAALAASAAIADTASSTFKVLITVTKACSVTAGAASNIDFGSVTSTATALSASSNISVTCSKSTPYNIGLQPSSTAATDTTGAGFMSPIVAGPDTIAYQLRSVSATGPIWGNTATPTSVGNGVAGTGTGTAQSIPVFATVASANVTPGAYADTVTVQVNY</sequence>
<evidence type="ECO:0000313" key="5">
    <source>
        <dbReference type="Proteomes" id="UP000281118"/>
    </source>
</evidence>
<dbReference type="EMBL" id="RXFT01000009">
    <property type="protein sequence ID" value="RUR69695.1"/>
    <property type="molecule type" value="Genomic_DNA"/>
</dbReference>
<protein>
    <submittedName>
        <fullName evidence="4">SCPU domain-containing protein</fullName>
    </submittedName>
    <submittedName>
        <fullName evidence="3">Spore coat protein U-like protein</fullName>
    </submittedName>
</protein>
<organism evidence="4 5">
    <name type="scientific">Variovorax guangxiensis</name>
    <dbReference type="NCBI Taxonomy" id="1775474"/>
    <lineage>
        <taxon>Bacteria</taxon>
        <taxon>Pseudomonadati</taxon>
        <taxon>Pseudomonadota</taxon>
        <taxon>Betaproteobacteria</taxon>
        <taxon>Burkholderiales</taxon>
        <taxon>Comamonadaceae</taxon>
        <taxon>Variovorax</taxon>
    </lineage>
</organism>
<dbReference type="InterPro" id="IPR007893">
    <property type="entry name" value="Spore_coat_U/FanG"/>
</dbReference>
<dbReference type="Pfam" id="PF05229">
    <property type="entry name" value="SCPU"/>
    <property type="match status" value="1"/>
</dbReference>
<proteinExistence type="predicted"/>
<evidence type="ECO:0000313" key="4">
    <source>
        <dbReference type="EMBL" id="RUR69695.1"/>
    </source>
</evidence>